<reference evidence="1" key="2">
    <citation type="submission" date="2025-09" db="UniProtKB">
        <authorList>
            <consortium name="Ensembl"/>
        </authorList>
    </citation>
    <scope>IDENTIFICATION</scope>
</reference>
<dbReference type="SUPFAM" id="SSF103486">
    <property type="entry name" value="V-type ATP synthase subunit C"/>
    <property type="match status" value="1"/>
</dbReference>
<dbReference type="InterPro" id="IPR002843">
    <property type="entry name" value="ATPase_V0-cplx_csu/dsu"/>
</dbReference>
<dbReference type="AlphaFoldDB" id="A0A8B9PBP5"/>
<dbReference type="PANTHER" id="PTHR11028">
    <property type="entry name" value="VACUOLAR ATP SYNTHASE SUBUNIT AC39"/>
    <property type="match status" value="1"/>
</dbReference>
<reference evidence="1" key="1">
    <citation type="submission" date="2025-08" db="UniProtKB">
        <authorList>
            <consortium name="Ensembl"/>
        </authorList>
    </citation>
    <scope>IDENTIFICATION</scope>
</reference>
<dbReference type="GO" id="GO:0046961">
    <property type="term" value="F:proton-transporting ATPase activity, rotational mechanism"/>
    <property type="evidence" value="ECO:0007669"/>
    <property type="project" value="InterPro"/>
</dbReference>
<dbReference type="InterPro" id="IPR016727">
    <property type="entry name" value="ATPase_V0-cplx_dsu"/>
</dbReference>
<accession>A0A8B9PBP5</accession>
<dbReference type="InterPro" id="IPR036079">
    <property type="entry name" value="ATPase_csu/dsu_sf"/>
</dbReference>
<dbReference type="Proteomes" id="UP000694424">
    <property type="component" value="Unplaced"/>
</dbReference>
<organism evidence="1 2">
    <name type="scientific">Apteryx owenii</name>
    <name type="common">Little spotted kiwi</name>
    <dbReference type="NCBI Taxonomy" id="8824"/>
    <lineage>
        <taxon>Eukaryota</taxon>
        <taxon>Metazoa</taxon>
        <taxon>Chordata</taxon>
        <taxon>Craniata</taxon>
        <taxon>Vertebrata</taxon>
        <taxon>Euteleostomi</taxon>
        <taxon>Archelosauria</taxon>
        <taxon>Archosauria</taxon>
        <taxon>Dinosauria</taxon>
        <taxon>Saurischia</taxon>
        <taxon>Theropoda</taxon>
        <taxon>Coelurosauria</taxon>
        <taxon>Aves</taxon>
        <taxon>Palaeognathae</taxon>
        <taxon>Apterygiformes</taxon>
        <taxon>Apterygidae</taxon>
        <taxon>Apteryx</taxon>
    </lineage>
</organism>
<keyword evidence="2" id="KW-1185">Reference proteome</keyword>
<dbReference type="Pfam" id="PF01992">
    <property type="entry name" value="vATP-synt_AC39"/>
    <property type="match status" value="1"/>
</dbReference>
<dbReference type="GO" id="GO:0033179">
    <property type="term" value="C:proton-transporting V-type ATPase, V0 domain"/>
    <property type="evidence" value="ECO:0007669"/>
    <property type="project" value="InterPro"/>
</dbReference>
<proteinExistence type="predicted"/>
<protein>
    <submittedName>
        <fullName evidence="1">ATPase H+ transporting V0 subunit d1</fullName>
    </submittedName>
</protein>
<evidence type="ECO:0000313" key="2">
    <source>
        <dbReference type="Proteomes" id="UP000694424"/>
    </source>
</evidence>
<sequence>RHVVLPGAVLQRGQRLPGGAGARLQGGCAPPGRLREPRAVREPRGGWKERISRTAVLPHHLSLVHKASSLGDLKLHLQSTDYGNFLANEASPLTVSVIDDKLKEKMVVEFRHMRNHAYEPLASFLDFITICFSATACSAWLEEGRR</sequence>
<name>A0A8B9PBP5_APTOW</name>
<evidence type="ECO:0000313" key="1">
    <source>
        <dbReference type="Ensembl" id="ENSAOWP00000008481.1"/>
    </source>
</evidence>
<dbReference type="Ensembl" id="ENSAOWT00000009599.1">
    <property type="protein sequence ID" value="ENSAOWP00000008481.1"/>
    <property type="gene ID" value="ENSAOWG00000005826.1"/>
</dbReference>